<dbReference type="SUPFAM" id="SSF53335">
    <property type="entry name" value="S-adenosyl-L-methionine-dependent methyltransferases"/>
    <property type="match status" value="1"/>
</dbReference>
<keyword evidence="2" id="KW-1185">Reference proteome</keyword>
<proteinExistence type="predicted"/>
<dbReference type="Proteomes" id="UP001171111">
    <property type="component" value="Unassembled WGS sequence"/>
</dbReference>
<keyword evidence="1" id="KW-0808">Transferase</keyword>
<gene>
    <name evidence="1" type="ORF">Q2362_07520</name>
</gene>
<dbReference type="GO" id="GO:0032259">
    <property type="term" value="P:methylation"/>
    <property type="evidence" value="ECO:0007669"/>
    <property type="project" value="UniProtKB-KW"/>
</dbReference>
<keyword evidence="1" id="KW-0489">Methyltransferase</keyword>
<reference evidence="1 2" key="1">
    <citation type="submission" date="2023-06" db="EMBL/GenBank/DDBJ databases">
        <title>Campylobacter magnum sp. nov., isolated from cecal contents of domestic pigs (Sus scrofa domesticus).</title>
        <authorList>
            <person name="Papic B."/>
            <person name="Gruntar I."/>
        </authorList>
    </citation>
    <scope>NUCLEOTIDE SEQUENCE [LARGE SCALE GENOMIC DNA]</scope>
    <source>
        <strain evidence="2">34484-21</strain>
    </source>
</reference>
<sequence length="291" mass="33440">MAFQLPHWQDFYEKAWAFRAKFLEEQLESGANALQAIKELEKKERGYTLGVNDTTGEVLYMKKEISDDEPHIKDTNIALYSKRGFNGNIIILPKHTSYDFRTLLIDLIDATGPYDAIIELGCGYGRNLFEIFYGGGPRDAKYIGGEFTKSGVETAQKLAKKAPKMKTEFFHFNHLEPKLPFKKPFKRAFVFTCHSIEQVMQINENWFDEVVKAGEFVRGAHLEPFGFQLKNSGPLSDMHKDFMIQNSWNINFAEVLRQALERKIIKDEQIFLEMGVTPDMNVGSLAFWSKA</sequence>
<dbReference type="RefSeq" id="WP_302244705.1">
    <property type="nucleotide sequence ID" value="NZ_JAULJQ010000009.1"/>
</dbReference>
<accession>A0ABT8T880</accession>
<protein>
    <submittedName>
        <fullName evidence="1">Class I SAM-dependent methyltransferase</fullName>
    </submittedName>
</protein>
<organism evidence="1 2">
    <name type="scientific">Campylobacter magnus</name>
    <dbReference type="NCBI Taxonomy" id="3026462"/>
    <lineage>
        <taxon>Bacteria</taxon>
        <taxon>Pseudomonadati</taxon>
        <taxon>Campylobacterota</taxon>
        <taxon>Epsilonproteobacteria</taxon>
        <taxon>Campylobacterales</taxon>
        <taxon>Campylobacteraceae</taxon>
        <taxon>Campylobacter</taxon>
    </lineage>
</organism>
<name>A0ABT8T880_9BACT</name>
<evidence type="ECO:0000313" key="2">
    <source>
        <dbReference type="Proteomes" id="UP001171111"/>
    </source>
</evidence>
<dbReference type="Gene3D" id="3.40.50.150">
    <property type="entry name" value="Vaccinia Virus protein VP39"/>
    <property type="match status" value="1"/>
</dbReference>
<comment type="caution">
    <text evidence="1">The sequence shown here is derived from an EMBL/GenBank/DDBJ whole genome shotgun (WGS) entry which is preliminary data.</text>
</comment>
<dbReference type="EMBL" id="JAULJQ010000009">
    <property type="protein sequence ID" value="MDO2409934.1"/>
    <property type="molecule type" value="Genomic_DNA"/>
</dbReference>
<evidence type="ECO:0000313" key="1">
    <source>
        <dbReference type="EMBL" id="MDO2409934.1"/>
    </source>
</evidence>
<dbReference type="GO" id="GO:0008168">
    <property type="term" value="F:methyltransferase activity"/>
    <property type="evidence" value="ECO:0007669"/>
    <property type="project" value="UniProtKB-KW"/>
</dbReference>
<dbReference type="InterPro" id="IPR029063">
    <property type="entry name" value="SAM-dependent_MTases_sf"/>
</dbReference>